<keyword evidence="2" id="KW-1185">Reference proteome</keyword>
<evidence type="ECO:0008006" key="3">
    <source>
        <dbReference type="Google" id="ProtNLM"/>
    </source>
</evidence>
<evidence type="ECO:0000313" key="1">
    <source>
        <dbReference type="EMBL" id="CAJ1959133.1"/>
    </source>
</evidence>
<evidence type="ECO:0000313" key="2">
    <source>
        <dbReference type="Proteomes" id="UP001295423"/>
    </source>
</evidence>
<name>A0AAD2JL34_9STRA</name>
<dbReference type="AlphaFoldDB" id="A0AAD2JL34"/>
<dbReference type="SUPFAM" id="SSF52047">
    <property type="entry name" value="RNI-like"/>
    <property type="match status" value="1"/>
</dbReference>
<reference evidence="1" key="1">
    <citation type="submission" date="2023-08" db="EMBL/GenBank/DDBJ databases">
        <authorList>
            <person name="Audoor S."/>
            <person name="Bilcke G."/>
        </authorList>
    </citation>
    <scope>NUCLEOTIDE SEQUENCE</scope>
</reference>
<dbReference type="Gene3D" id="3.80.10.10">
    <property type="entry name" value="Ribonuclease Inhibitor"/>
    <property type="match status" value="2"/>
</dbReference>
<protein>
    <recommendedName>
        <fullName evidence="3">RNI-like protein</fullName>
    </recommendedName>
</protein>
<dbReference type="PANTHER" id="PTHR47679">
    <property type="entry name" value="PROTEIN TORNADO 1"/>
    <property type="match status" value="1"/>
</dbReference>
<organism evidence="1 2">
    <name type="scientific">Cylindrotheca closterium</name>
    <dbReference type="NCBI Taxonomy" id="2856"/>
    <lineage>
        <taxon>Eukaryota</taxon>
        <taxon>Sar</taxon>
        <taxon>Stramenopiles</taxon>
        <taxon>Ochrophyta</taxon>
        <taxon>Bacillariophyta</taxon>
        <taxon>Bacillariophyceae</taxon>
        <taxon>Bacillariophycidae</taxon>
        <taxon>Bacillariales</taxon>
        <taxon>Bacillariaceae</taxon>
        <taxon>Cylindrotheca</taxon>
    </lineage>
</organism>
<dbReference type="PANTHER" id="PTHR47679:SF2">
    <property type="entry name" value="C-TERMINAL OF ROC (COR) DOMAIN-CONTAINING PROTEIN"/>
    <property type="match status" value="1"/>
</dbReference>
<proteinExistence type="predicted"/>
<gene>
    <name evidence="1" type="ORF">CYCCA115_LOCUS17557</name>
</gene>
<accession>A0AAD2JL34</accession>
<sequence length="446" mass="49306">MGKPLVLDGSSNCRLVAESIQAAIEDPHIDRLIVSGIDLECEIASSLLVLFKHRIHPWAEIVVRKCIGPIHGLLTLILEESKASVDVLQLDNTVGKLGVSGAIRRGLSKNRDLCKVKEIALTNSRLSAWIMEDLMTGICTHTGIRNLLFIACEFIPSAAAILSRGLKYSPHVQDLSLYGSKIDDYDLASVVDSCYNLTSIDLGHTDCGPKTISRLGFLLDSSRKSSNCKLTSLDINCHRHLGTSTPSGTDLTALFRGLTQNSTVKHLDITSLPLNDKSAECLVTCLHNNVTLESMVLTDCGLSQVSMTLILENLANFAGMRRLYMDGRHNLGLYGRQQWTELATEALSTRNLLLEALYLPPAFDFYRAEMDQLLDRNLAGRRILLSDGMCKTSPTLQNPSAVWSHVLERVNKVALPDGCKRNPPSKAARRADMTYYMLRQRIMLEN</sequence>
<dbReference type="Proteomes" id="UP001295423">
    <property type="component" value="Unassembled WGS sequence"/>
</dbReference>
<dbReference type="EMBL" id="CAKOGP040001980">
    <property type="protein sequence ID" value="CAJ1959133.1"/>
    <property type="molecule type" value="Genomic_DNA"/>
</dbReference>
<comment type="caution">
    <text evidence="1">The sequence shown here is derived from an EMBL/GenBank/DDBJ whole genome shotgun (WGS) entry which is preliminary data.</text>
</comment>
<dbReference type="InterPro" id="IPR032675">
    <property type="entry name" value="LRR_dom_sf"/>
</dbReference>